<name>G8NYS0_GRAMM</name>
<dbReference type="GO" id="GO:0016491">
    <property type="term" value="F:oxidoreductase activity"/>
    <property type="evidence" value="ECO:0007669"/>
    <property type="project" value="InterPro"/>
</dbReference>
<feature type="signal peptide" evidence="1">
    <location>
        <begin position="1"/>
        <end position="20"/>
    </location>
</feature>
<dbReference type="eggNOG" id="COG1225">
    <property type="taxonomic scope" value="Bacteria"/>
</dbReference>
<dbReference type="InterPro" id="IPR000866">
    <property type="entry name" value="AhpC/TSA"/>
</dbReference>
<gene>
    <name evidence="3" type="ordered locus">AciX8_0125</name>
</gene>
<dbReference type="SUPFAM" id="SSF52833">
    <property type="entry name" value="Thioredoxin-like"/>
    <property type="match status" value="1"/>
</dbReference>
<dbReference type="Pfam" id="PF00578">
    <property type="entry name" value="AhpC-TSA"/>
    <property type="match status" value="1"/>
</dbReference>
<dbReference type="GO" id="GO:0016209">
    <property type="term" value="F:antioxidant activity"/>
    <property type="evidence" value="ECO:0007669"/>
    <property type="project" value="InterPro"/>
</dbReference>
<feature type="chain" id="PRO_5003513270" evidence="1">
    <location>
        <begin position="21"/>
        <end position="184"/>
    </location>
</feature>
<dbReference type="AlphaFoldDB" id="G8NYS0"/>
<dbReference type="InterPro" id="IPR013766">
    <property type="entry name" value="Thioredoxin_domain"/>
</dbReference>
<dbReference type="InterPro" id="IPR036249">
    <property type="entry name" value="Thioredoxin-like_sf"/>
</dbReference>
<dbReference type="Gene3D" id="3.40.30.10">
    <property type="entry name" value="Glutaredoxin"/>
    <property type="match status" value="1"/>
</dbReference>
<keyword evidence="1" id="KW-0732">Signal</keyword>
<accession>G8NYS0</accession>
<evidence type="ECO:0000259" key="2">
    <source>
        <dbReference type="PROSITE" id="PS51352"/>
    </source>
</evidence>
<dbReference type="InterPro" id="IPR050553">
    <property type="entry name" value="Thioredoxin_ResA/DsbE_sf"/>
</dbReference>
<dbReference type="EMBL" id="CP003130">
    <property type="protein sequence ID" value="AEU34483.1"/>
    <property type="molecule type" value="Genomic_DNA"/>
</dbReference>
<protein>
    <submittedName>
        <fullName evidence="3">Redoxin domain protein</fullName>
    </submittedName>
</protein>
<evidence type="ECO:0000313" key="4">
    <source>
        <dbReference type="Proteomes" id="UP000007113"/>
    </source>
</evidence>
<evidence type="ECO:0000256" key="1">
    <source>
        <dbReference type="SAM" id="SignalP"/>
    </source>
</evidence>
<keyword evidence="4" id="KW-1185">Reference proteome</keyword>
<feature type="domain" description="Thioredoxin" evidence="2">
    <location>
        <begin position="34"/>
        <end position="182"/>
    </location>
</feature>
<dbReference type="KEGG" id="gma:AciX8_0125"/>
<organism evidence="3 4">
    <name type="scientific">Granulicella mallensis (strain ATCC BAA-1857 / DSM 23137 / MP5ACTX8)</name>
    <dbReference type="NCBI Taxonomy" id="682795"/>
    <lineage>
        <taxon>Bacteria</taxon>
        <taxon>Pseudomonadati</taxon>
        <taxon>Acidobacteriota</taxon>
        <taxon>Terriglobia</taxon>
        <taxon>Terriglobales</taxon>
        <taxon>Acidobacteriaceae</taxon>
        <taxon>Granulicella</taxon>
    </lineage>
</organism>
<dbReference type="CDD" id="cd02966">
    <property type="entry name" value="TlpA_like_family"/>
    <property type="match status" value="1"/>
</dbReference>
<proteinExistence type="predicted"/>
<dbReference type="PANTHER" id="PTHR42852:SF13">
    <property type="entry name" value="PROTEIN DIPZ"/>
    <property type="match status" value="1"/>
</dbReference>
<dbReference type="STRING" id="682795.AciX8_0125"/>
<dbReference type="PROSITE" id="PS51352">
    <property type="entry name" value="THIOREDOXIN_2"/>
    <property type="match status" value="1"/>
</dbReference>
<dbReference type="HOGENOM" id="CLU_042529_11_2_0"/>
<dbReference type="Proteomes" id="UP000007113">
    <property type="component" value="Chromosome"/>
</dbReference>
<reference evidence="3 4" key="1">
    <citation type="submission" date="2011-11" db="EMBL/GenBank/DDBJ databases">
        <title>Complete sequence of Granulicella mallensis MP5ACTX8.</title>
        <authorList>
            <consortium name="US DOE Joint Genome Institute"/>
            <person name="Lucas S."/>
            <person name="Copeland A."/>
            <person name="Lapidus A."/>
            <person name="Cheng J.-F."/>
            <person name="Goodwin L."/>
            <person name="Pitluck S."/>
            <person name="Peters L."/>
            <person name="Lu M."/>
            <person name="Detter J.C."/>
            <person name="Han C."/>
            <person name="Tapia R."/>
            <person name="Land M."/>
            <person name="Hauser L."/>
            <person name="Kyrpides N."/>
            <person name="Ivanova N."/>
            <person name="Mikhailova N."/>
            <person name="Pagani I."/>
            <person name="Rawat S."/>
            <person name="Mannisto M."/>
            <person name="Haggblom M."/>
            <person name="Woyke T."/>
        </authorList>
    </citation>
    <scope>NUCLEOTIDE SEQUENCE [LARGE SCALE GENOMIC DNA]</scope>
    <source>
        <strain evidence="4">ATCC BAA-1857 / DSM 23137 / MP5ACTX8</strain>
    </source>
</reference>
<sequence precursor="true">MGLRAVACVLGLIGMCLVPALHGQQDAHASLTPTAERKPAPAFEVVGQDGRKIHVSDYRGKVLLLNFWATDCGGCVLEIPSFIALEKAYKDQGFTAVGVSMDISYESLKDADEAWGRVRPFVAQKGINYPIAMGDDAISKAYKLSAFPATYLIDKSGRIAVAYVGVVINKDNVEANIKRLLAER</sequence>
<dbReference type="PANTHER" id="PTHR42852">
    <property type="entry name" value="THIOL:DISULFIDE INTERCHANGE PROTEIN DSBE"/>
    <property type="match status" value="1"/>
</dbReference>
<evidence type="ECO:0000313" key="3">
    <source>
        <dbReference type="EMBL" id="AEU34483.1"/>
    </source>
</evidence>